<dbReference type="Gene3D" id="3.40.50.2020">
    <property type="match status" value="1"/>
</dbReference>
<gene>
    <name evidence="1" type="ORF">HF526_34210</name>
</gene>
<proteinExistence type="predicted"/>
<evidence type="ECO:0000313" key="2">
    <source>
        <dbReference type="Proteomes" id="UP000820669"/>
    </source>
</evidence>
<evidence type="ECO:0000313" key="1">
    <source>
        <dbReference type="EMBL" id="NMI02300.1"/>
    </source>
</evidence>
<reference evidence="1 2" key="1">
    <citation type="submission" date="2020-04" db="EMBL/GenBank/DDBJ databases">
        <authorList>
            <person name="Klaysubun C."/>
            <person name="Duangmal K."/>
            <person name="Lipun K."/>
        </authorList>
    </citation>
    <scope>NUCLEOTIDE SEQUENCE [LARGE SCALE GENOMIC DNA]</scope>
    <source>
        <strain evidence="1 2">K10HN5</strain>
    </source>
</reference>
<dbReference type="InterPro" id="IPR029057">
    <property type="entry name" value="PRTase-like"/>
</dbReference>
<keyword evidence="2" id="KW-1185">Reference proteome</keyword>
<name>A0ABX1SMQ7_9PSEU</name>
<accession>A0ABX1SMQ7</accession>
<comment type="caution">
    <text evidence="1">The sequence shown here is derived from an EMBL/GenBank/DDBJ whole genome shotgun (WGS) entry which is preliminary data.</text>
</comment>
<dbReference type="Proteomes" id="UP000820669">
    <property type="component" value="Unassembled WGS sequence"/>
</dbReference>
<organism evidence="1 2">
    <name type="scientific">Pseudonocardia acidicola</name>
    <dbReference type="NCBI Taxonomy" id="2724939"/>
    <lineage>
        <taxon>Bacteria</taxon>
        <taxon>Bacillati</taxon>
        <taxon>Actinomycetota</taxon>
        <taxon>Actinomycetes</taxon>
        <taxon>Pseudonocardiales</taxon>
        <taxon>Pseudonocardiaceae</taxon>
        <taxon>Pseudonocardia</taxon>
    </lineage>
</organism>
<dbReference type="EMBL" id="JAAXLA010000147">
    <property type="protein sequence ID" value="NMI02300.1"/>
    <property type="molecule type" value="Genomic_DNA"/>
</dbReference>
<protein>
    <submittedName>
        <fullName evidence="1">Uncharacterized protein</fullName>
    </submittedName>
</protein>
<sequence>MAVYAGATHGIFFGDAEIKFKSADLDGIMVTDTIALCSAVFDGSNHIFSSVGWPTPAV</sequence>
<dbReference type="RefSeq" id="WP_169385795.1">
    <property type="nucleotide sequence ID" value="NZ_JAAXLA010000147.1"/>
</dbReference>